<comment type="caution">
    <text evidence="5">The sequence shown here is derived from an EMBL/GenBank/DDBJ whole genome shotgun (WGS) entry which is preliminary data.</text>
</comment>
<comment type="similarity">
    <text evidence="1 3">Belongs to the short-chain dehydrogenases/reductases (SDR) family.</text>
</comment>
<dbReference type="PRINTS" id="PR00081">
    <property type="entry name" value="GDHRDH"/>
</dbReference>
<dbReference type="Pfam" id="PF00106">
    <property type="entry name" value="adh_short"/>
    <property type="match status" value="1"/>
</dbReference>
<dbReference type="SUPFAM" id="SSF51735">
    <property type="entry name" value="NAD(P)-binding Rossmann-fold domains"/>
    <property type="match status" value="1"/>
</dbReference>
<keyword evidence="2" id="KW-0560">Oxidoreductase</keyword>
<dbReference type="InterPro" id="IPR002347">
    <property type="entry name" value="SDR_fam"/>
</dbReference>
<dbReference type="PRINTS" id="PR00080">
    <property type="entry name" value="SDRFAMILY"/>
</dbReference>
<accession>A0ABS7PQI0</accession>
<evidence type="ECO:0000256" key="3">
    <source>
        <dbReference type="RuleBase" id="RU000363"/>
    </source>
</evidence>
<evidence type="ECO:0000259" key="4">
    <source>
        <dbReference type="SMART" id="SM00822"/>
    </source>
</evidence>
<dbReference type="InterPro" id="IPR057326">
    <property type="entry name" value="KR_dom"/>
</dbReference>
<gene>
    <name evidence="5" type="ORF">K7G82_14875</name>
</gene>
<keyword evidence="6" id="KW-1185">Reference proteome</keyword>
<evidence type="ECO:0000256" key="2">
    <source>
        <dbReference type="ARBA" id="ARBA00023002"/>
    </source>
</evidence>
<protein>
    <submittedName>
        <fullName evidence="5">SDR family NAD(P)-dependent oxidoreductase</fullName>
    </submittedName>
</protein>
<dbReference type="Gene3D" id="3.40.50.720">
    <property type="entry name" value="NAD(P)-binding Rossmann-like Domain"/>
    <property type="match status" value="1"/>
</dbReference>
<feature type="domain" description="Ketoreductase" evidence="4">
    <location>
        <begin position="7"/>
        <end position="186"/>
    </location>
</feature>
<evidence type="ECO:0000313" key="6">
    <source>
        <dbReference type="Proteomes" id="UP000706039"/>
    </source>
</evidence>
<evidence type="ECO:0000313" key="5">
    <source>
        <dbReference type="EMBL" id="MBY8823586.1"/>
    </source>
</evidence>
<evidence type="ECO:0000256" key="1">
    <source>
        <dbReference type="ARBA" id="ARBA00006484"/>
    </source>
</evidence>
<organism evidence="5 6">
    <name type="scientific">Sphingomonas colocasiae</name>
    <dbReference type="NCBI Taxonomy" id="1848973"/>
    <lineage>
        <taxon>Bacteria</taxon>
        <taxon>Pseudomonadati</taxon>
        <taxon>Pseudomonadota</taxon>
        <taxon>Alphaproteobacteria</taxon>
        <taxon>Sphingomonadales</taxon>
        <taxon>Sphingomonadaceae</taxon>
        <taxon>Sphingomonas</taxon>
    </lineage>
</organism>
<reference evidence="5 6" key="1">
    <citation type="submission" date="2021-08" db="EMBL/GenBank/DDBJ databases">
        <authorList>
            <person name="Tuo L."/>
        </authorList>
    </citation>
    <scope>NUCLEOTIDE SEQUENCE [LARGE SCALE GENOMIC DNA]</scope>
    <source>
        <strain evidence="5 6">JCM 31229</strain>
    </source>
</reference>
<dbReference type="InterPro" id="IPR036291">
    <property type="entry name" value="NAD(P)-bd_dom_sf"/>
</dbReference>
<proteinExistence type="inferred from homology"/>
<dbReference type="RefSeq" id="WP_222990682.1">
    <property type="nucleotide sequence ID" value="NZ_JAINVV010000006.1"/>
</dbReference>
<name>A0ABS7PQI0_9SPHN</name>
<dbReference type="SMART" id="SM00822">
    <property type="entry name" value="PKS_KR"/>
    <property type="match status" value="1"/>
</dbReference>
<dbReference type="PANTHER" id="PTHR45024">
    <property type="entry name" value="DEHYDROGENASES, SHORT CHAIN"/>
    <property type="match status" value="1"/>
</dbReference>
<dbReference type="InterPro" id="IPR051687">
    <property type="entry name" value="Peroxisomal_Beta-Oxidation"/>
</dbReference>
<dbReference type="Proteomes" id="UP000706039">
    <property type="component" value="Unassembled WGS sequence"/>
</dbReference>
<dbReference type="EMBL" id="JAINVV010000006">
    <property type="protein sequence ID" value="MBY8823586.1"/>
    <property type="molecule type" value="Genomic_DNA"/>
</dbReference>
<sequence length="295" mass="30353">MNLLEGKAAIVTGGGRGIGRGHCLQLAAAGAKVIVNDIDGEVADQVVADIRAAGGTAESGVIGIGSREGAEALVALCIDRFGAIDILVNNAGNLRDRTFLRMTDEEFDAVWTVHVKGSFWCGQAAALAMRDGGRGGTIINTTSGAHFGSFGQTNYAAAKGAIASMTYTWALELARHGIRVNAIGPTGTTRMSDSFAGGSAPLPYVDPALNGALVAFLCSDLAAGVSGQIFGSGGERVSHMVQPHYGKTLIREDGWTLEALAQHFTRQLAGEFGALGMLGQPYPFHGGVVAPGAKP</sequence>
<dbReference type="PANTHER" id="PTHR45024:SF2">
    <property type="entry name" value="SCP2 DOMAIN-CONTAINING PROTEIN"/>
    <property type="match status" value="1"/>
</dbReference>